<evidence type="ECO:0000256" key="1">
    <source>
        <dbReference type="PROSITE-ProRule" id="PRU00047"/>
    </source>
</evidence>
<keyword evidence="1" id="KW-0479">Metal-binding</keyword>
<dbReference type="SMART" id="SM00343">
    <property type="entry name" value="ZnF_C2HC"/>
    <property type="match status" value="1"/>
</dbReference>
<dbReference type="InterPro" id="IPR025724">
    <property type="entry name" value="GAG-pre-integrase_dom"/>
</dbReference>
<dbReference type="Pfam" id="PF00098">
    <property type="entry name" value="zf-CCHC"/>
    <property type="match status" value="1"/>
</dbReference>
<feature type="region of interest" description="Disordered" evidence="2">
    <location>
        <begin position="696"/>
        <end position="729"/>
    </location>
</feature>
<feature type="region of interest" description="Disordered" evidence="2">
    <location>
        <begin position="392"/>
        <end position="416"/>
    </location>
</feature>
<sequence length="826" mass="94022">MLSECNNIKLAIRNEISEVICATYIANQKKHKANVKKTKKLGSKESFALSRPRKPRIHFRWLHAGRIFDLSGKLLDTSNTKVENEIFACDNASTSNPQEPTSKRFPNSSSFLGRTVRFENDHVATMGYNDLQWGIILITRTSALDGVDMLKGNRYTNLYTINFHKMTSSSPIYLMDCATLTKFSLWHHRLSHLNLDTNNTLAKDNHVIGLPKFKYLKDHLCPLCEQEKSKKKDHKPKHAPNSHNRLHLLHIDLCGPMRVESINGKRTRKVMETMNVTFDELSAMDFEQRSSKPELQGRTSGHINATITDLAAPATQNSQAPNASTTTAEITRILKNSSAKAPTLPNTSQDVYQLQQHFQQQNEQPRLQSKVVADNAKTALFDVNTFINPFAPTSTSSGSSSKKGDRRTLKTSPDKKSLRTDAKMCICALSISIMEPAKPTEKHLKEVKQIFCYLWGTVNMGLWFTKDSSFELTGFSDYDHAGCQDTLKSTSGGTQFLGEKLMNRDVLTVGSTMRIPLLYRGEYSQWVERFMNYLEEQTDGEAMINLIKNDKSMWSDQEKRIQKIDRLARSLLIQGLPNDIYSLIDSTRLQKTYGMLWLGICLVLNMVNKIGKLQFCMNMKRDVNDAMGSKKKTIVVTSDPLALIAEKINVSRSKEKVVVSLDSEGSEAYDFSELKKITALLVKAFNRRKFYSKPTNNNLRTSYSSQSANKKQEFVKTDNKKVKKKEDEKKRDMSRVKCYNCKKEGHFVKDCKKVKVKDYEYYKTKMLLAKKDKDEQVLLAEDQAWMESSSDSNQEINENMVFMAQIEKVISDSEASSSSANEKIYE</sequence>
<dbReference type="GO" id="GO:0008270">
    <property type="term" value="F:zinc ion binding"/>
    <property type="evidence" value="ECO:0007669"/>
    <property type="project" value="UniProtKB-KW"/>
</dbReference>
<organism evidence="4">
    <name type="scientific">Tanacetum cinerariifolium</name>
    <name type="common">Dalmatian daisy</name>
    <name type="synonym">Chrysanthemum cinerariifolium</name>
    <dbReference type="NCBI Taxonomy" id="118510"/>
    <lineage>
        <taxon>Eukaryota</taxon>
        <taxon>Viridiplantae</taxon>
        <taxon>Streptophyta</taxon>
        <taxon>Embryophyta</taxon>
        <taxon>Tracheophyta</taxon>
        <taxon>Spermatophyta</taxon>
        <taxon>Magnoliopsida</taxon>
        <taxon>eudicotyledons</taxon>
        <taxon>Gunneridae</taxon>
        <taxon>Pentapetalae</taxon>
        <taxon>asterids</taxon>
        <taxon>campanulids</taxon>
        <taxon>Asterales</taxon>
        <taxon>Asteraceae</taxon>
        <taxon>Asteroideae</taxon>
        <taxon>Anthemideae</taxon>
        <taxon>Anthemidinae</taxon>
        <taxon>Tanacetum</taxon>
    </lineage>
</organism>
<accession>A0A699HKB5</accession>
<dbReference type="PROSITE" id="PS50158">
    <property type="entry name" value="ZF_CCHC"/>
    <property type="match status" value="1"/>
</dbReference>
<feature type="compositionally biased region" description="Polar residues" evidence="2">
    <location>
        <begin position="696"/>
        <end position="709"/>
    </location>
</feature>
<feature type="compositionally biased region" description="Basic and acidic residues" evidence="2">
    <location>
        <begin position="710"/>
        <end position="729"/>
    </location>
</feature>
<dbReference type="SUPFAM" id="SSF57756">
    <property type="entry name" value="Retrovirus zinc finger-like domains"/>
    <property type="match status" value="1"/>
</dbReference>
<feature type="non-terminal residue" evidence="4">
    <location>
        <position position="826"/>
    </location>
</feature>
<comment type="caution">
    <text evidence="4">The sequence shown here is derived from an EMBL/GenBank/DDBJ whole genome shotgun (WGS) entry which is preliminary data.</text>
</comment>
<gene>
    <name evidence="4" type="ORF">Tci_384499</name>
</gene>
<keyword evidence="1" id="KW-0863">Zinc-finger</keyword>
<protein>
    <submittedName>
        <fullName evidence="4">Uncharacterized mitochondrial protein AtMg00810-like</fullName>
    </submittedName>
</protein>
<dbReference type="AlphaFoldDB" id="A0A699HKB5"/>
<reference evidence="4" key="1">
    <citation type="journal article" date="2019" name="Sci. Rep.">
        <title>Draft genome of Tanacetum cinerariifolium, the natural source of mosquito coil.</title>
        <authorList>
            <person name="Yamashiro T."/>
            <person name="Shiraishi A."/>
            <person name="Satake H."/>
            <person name="Nakayama K."/>
        </authorList>
    </citation>
    <scope>NUCLEOTIDE SEQUENCE</scope>
</reference>
<keyword evidence="1" id="KW-0862">Zinc</keyword>
<feature type="domain" description="CCHC-type" evidence="3">
    <location>
        <begin position="737"/>
        <end position="753"/>
    </location>
</feature>
<dbReference type="InterPro" id="IPR001878">
    <property type="entry name" value="Znf_CCHC"/>
</dbReference>
<dbReference type="PANTHER" id="PTHR11439">
    <property type="entry name" value="GAG-POL-RELATED RETROTRANSPOSON"/>
    <property type="match status" value="1"/>
</dbReference>
<dbReference type="GO" id="GO:0003676">
    <property type="term" value="F:nucleic acid binding"/>
    <property type="evidence" value="ECO:0007669"/>
    <property type="project" value="InterPro"/>
</dbReference>
<dbReference type="EMBL" id="BKCJ010153707">
    <property type="protein sequence ID" value="GEY12525.1"/>
    <property type="molecule type" value="Genomic_DNA"/>
</dbReference>
<feature type="compositionally biased region" description="Basic and acidic residues" evidence="2">
    <location>
        <begin position="402"/>
        <end position="416"/>
    </location>
</feature>
<evidence type="ECO:0000256" key="2">
    <source>
        <dbReference type="SAM" id="MobiDB-lite"/>
    </source>
</evidence>
<evidence type="ECO:0000259" key="3">
    <source>
        <dbReference type="PROSITE" id="PS50158"/>
    </source>
</evidence>
<name>A0A699HKB5_TANCI</name>
<dbReference type="Gene3D" id="4.10.60.10">
    <property type="entry name" value="Zinc finger, CCHC-type"/>
    <property type="match status" value="1"/>
</dbReference>
<dbReference type="PANTHER" id="PTHR11439:SF509">
    <property type="entry name" value="RNA-DIRECTED DNA POLYMERASE"/>
    <property type="match status" value="1"/>
</dbReference>
<proteinExistence type="predicted"/>
<dbReference type="Pfam" id="PF13976">
    <property type="entry name" value="gag_pre-integrs"/>
    <property type="match status" value="1"/>
</dbReference>
<evidence type="ECO:0000313" key="4">
    <source>
        <dbReference type="EMBL" id="GEY12525.1"/>
    </source>
</evidence>
<dbReference type="InterPro" id="IPR036875">
    <property type="entry name" value="Znf_CCHC_sf"/>
</dbReference>